<dbReference type="PRINTS" id="PR00724">
    <property type="entry name" value="CRBOXYPTASEC"/>
</dbReference>
<evidence type="ECO:0000256" key="5">
    <source>
        <dbReference type="ARBA" id="ARBA00023180"/>
    </source>
</evidence>
<evidence type="ECO:0000256" key="6">
    <source>
        <dbReference type="RuleBase" id="RU361156"/>
    </source>
</evidence>
<dbReference type="GO" id="GO:0004185">
    <property type="term" value="F:serine-type carboxypeptidase activity"/>
    <property type="evidence" value="ECO:0007669"/>
    <property type="project" value="UniProtKB-UniRule"/>
</dbReference>
<keyword evidence="5" id="KW-0325">Glycoprotein</keyword>
<feature type="chain" id="PRO_5040534933" description="Carboxypeptidase" evidence="6">
    <location>
        <begin position="23"/>
        <end position="635"/>
    </location>
</feature>
<reference evidence="7" key="1">
    <citation type="submission" date="2020-11" db="EMBL/GenBank/DDBJ databases">
        <authorList>
            <consortium name="DOE Joint Genome Institute"/>
            <person name="Ahrendt S."/>
            <person name="Riley R."/>
            <person name="Andreopoulos W."/>
            <person name="LaButti K."/>
            <person name="Pangilinan J."/>
            <person name="Ruiz-duenas F.J."/>
            <person name="Barrasa J.M."/>
            <person name="Sanchez-Garcia M."/>
            <person name="Camarero S."/>
            <person name="Miyauchi S."/>
            <person name="Serrano A."/>
            <person name="Linde D."/>
            <person name="Babiker R."/>
            <person name="Drula E."/>
            <person name="Ayuso-Fernandez I."/>
            <person name="Pacheco R."/>
            <person name="Padilla G."/>
            <person name="Ferreira P."/>
            <person name="Barriuso J."/>
            <person name="Kellner H."/>
            <person name="Castanera R."/>
            <person name="Alfaro M."/>
            <person name="Ramirez L."/>
            <person name="Pisabarro A.G."/>
            <person name="Kuo A."/>
            <person name="Tritt A."/>
            <person name="Lipzen A."/>
            <person name="He G."/>
            <person name="Yan M."/>
            <person name="Ng V."/>
            <person name="Cullen D."/>
            <person name="Martin F."/>
            <person name="Rosso M.-N."/>
            <person name="Henrissat B."/>
            <person name="Hibbett D."/>
            <person name="Martinez A.T."/>
            <person name="Grigoriev I.V."/>
        </authorList>
    </citation>
    <scope>NUCLEOTIDE SEQUENCE</scope>
    <source>
        <strain evidence="7">AH 44721</strain>
    </source>
</reference>
<dbReference type="Gene3D" id="3.40.50.1820">
    <property type="entry name" value="alpha/beta hydrolase"/>
    <property type="match status" value="1"/>
</dbReference>
<keyword evidence="8" id="KW-1185">Reference proteome</keyword>
<dbReference type="GO" id="GO:0006508">
    <property type="term" value="P:proteolysis"/>
    <property type="evidence" value="ECO:0007669"/>
    <property type="project" value="UniProtKB-KW"/>
</dbReference>
<keyword evidence="4 6" id="KW-0378">Hydrolase</keyword>
<dbReference type="AlphaFoldDB" id="A0A9P5TEI1"/>
<gene>
    <name evidence="7" type="ORF">CPB84DRAFT_1694013</name>
</gene>
<evidence type="ECO:0000256" key="3">
    <source>
        <dbReference type="ARBA" id="ARBA00022670"/>
    </source>
</evidence>
<accession>A0A9P5TEI1</accession>
<name>A0A9P5TEI1_GYMJU</name>
<dbReference type="PANTHER" id="PTHR11802">
    <property type="entry name" value="SERINE PROTEASE FAMILY S10 SERINE CARBOXYPEPTIDASE"/>
    <property type="match status" value="1"/>
</dbReference>
<dbReference type="EMBL" id="JADNYJ010000424">
    <property type="protein sequence ID" value="KAF8869569.1"/>
    <property type="molecule type" value="Genomic_DNA"/>
</dbReference>
<keyword evidence="6" id="KW-0732">Signal</keyword>
<proteinExistence type="inferred from homology"/>
<dbReference type="InterPro" id="IPR001563">
    <property type="entry name" value="Peptidase_S10"/>
</dbReference>
<evidence type="ECO:0000313" key="8">
    <source>
        <dbReference type="Proteomes" id="UP000724874"/>
    </source>
</evidence>
<comment type="caution">
    <text evidence="7">The sequence shown here is derived from an EMBL/GenBank/DDBJ whole genome shotgun (WGS) entry which is preliminary data.</text>
</comment>
<dbReference type="PROSITE" id="PS00131">
    <property type="entry name" value="CARBOXYPEPT_SER_SER"/>
    <property type="match status" value="1"/>
</dbReference>
<sequence length="635" mass="70349">MTCRRLALHLAFTILTASFVTSQDTPLPNSFPQSYPGKPPGDFSPAWQKYFLVTNKLPNVTFETGRMFAGNIPVQRPSHPNDTLFFIGVEKTPGSLTAPLNRTNRDPWGIWLNGGPGTSSMLGFFFENGPIQIKGDYSAGPNTHSWDKLADYFWIDQPIAVELGFSTADPNGYAVDEDQIGKDFMGFLGNLVKVFPSLATRPLHITGESYAGQYIPYILKAYFDMKNPPVNVAKIAIGDGTYTSEPVFEFLPALSVLETYPQIIGYDQDVYNYLRSSKTDLCGFNITLTYPQNGIIPDPNFIFPTEQVIPFAERRKGTKDTRKTFFHKLARRAEEETRSLVKRDREVERRLWKRDLSMRANGTIDPWYGCFLLDEFVDYAINFTFPWNLTNNPDGFPFNVYDIPDATNPKVPNDASVFLNDPRTKTALHAPTSIDWEESSDFPFGASKAINIFNALAANATARGVGVVLFSGNDDSLIPHLGTEESCKLRQLSYLQNTTFGGIQGFTRQPSTPWTNDAGEFAGVVHQERGWTYVLAYGAGHLLAETAPISAFTMLREFILGSNPTGLVKTIRPGIVTVVGGEVKSIAGNLLGADNVAYGNWQSPSTYIFPSATRAAWKTFMAGNQATPAPTAHHH</sequence>
<dbReference type="SUPFAM" id="SSF53474">
    <property type="entry name" value="alpha/beta-Hydrolases"/>
    <property type="match status" value="1"/>
</dbReference>
<dbReference type="EC" id="3.4.16.-" evidence="6"/>
<dbReference type="InterPro" id="IPR018202">
    <property type="entry name" value="Ser_caboxypep_ser_AS"/>
</dbReference>
<evidence type="ECO:0000256" key="2">
    <source>
        <dbReference type="ARBA" id="ARBA00022645"/>
    </source>
</evidence>
<keyword evidence="2 6" id="KW-0121">Carboxypeptidase</keyword>
<comment type="similarity">
    <text evidence="1 6">Belongs to the peptidase S10 family.</text>
</comment>
<keyword evidence="3 6" id="KW-0645">Protease</keyword>
<evidence type="ECO:0000256" key="1">
    <source>
        <dbReference type="ARBA" id="ARBA00009431"/>
    </source>
</evidence>
<evidence type="ECO:0000256" key="4">
    <source>
        <dbReference type="ARBA" id="ARBA00022801"/>
    </source>
</evidence>
<dbReference type="Pfam" id="PF00450">
    <property type="entry name" value="Peptidase_S10"/>
    <property type="match status" value="2"/>
</dbReference>
<dbReference type="InterPro" id="IPR029058">
    <property type="entry name" value="AB_hydrolase_fold"/>
</dbReference>
<dbReference type="PANTHER" id="PTHR11802:SF479">
    <property type="entry name" value="CARBOXYPEPTIDASE"/>
    <property type="match status" value="1"/>
</dbReference>
<protein>
    <recommendedName>
        <fullName evidence="6">Carboxypeptidase</fullName>
        <ecNumber evidence="6">3.4.16.-</ecNumber>
    </recommendedName>
</protein>
<evidence type="ECO:0000313" key="7">
    <source>
        <dbReference type="EMBL" id="KAF8869569.1"/>
    </source>
</evidence>
<organism evidence="7 8">
    <name type="scientific">Gymnopilus junonius</name>
    <name type="common">Spectacular rustgill mushroom</name>
    <name type="synonym">Gymnopilus spectabilis subsp. junonius</name>
    <dbReference type="NCBI Taxonomy" id="109634"/>
    <lineage>
        <taxon>Eukaryota</taxon>
        <taxon>Fungi</taxon>
        <taxon>Dikarya</taxon>
        <taxon>Basidiomycota</taxon>
        <taxon>Agaricomycotina</taxon>
        <taxon>Agaricomycetes</taxon>
        <taxon>Agaricomycetidae</taxon>
        <taxon>Agaricales</taxon>
        <taxon>Agaricineae</taxon>
        <taxon>Hymenogastraceae</taxon>
        <taxon>Gymnopilus</taxon>
    </lineage>
</organism>
<dbReference type="Proteomes" id="UP000724874">
    <property type="component" value="Unassembled WGS sequence"/>
</dbReference>
<feature type="signal peptide" evidence="6">
    <location>
        <begin position="1"/>
        <end position="22"/>
    </location>
</feature>
<dbReference type="OrthoDB" id="443318at2759"/>